<dbReference type="AlphaFoldDB" id="A0A5C3NNE0"/>
<keyword evidence="3" id="KW-1185">Reference proteome</keyword>
<feature type="region of interest" description="Disordered" evidence="1">
    <location>
        <begin position="164"/>
        <end position="190"/>
    </location>
</feature>
<evidence type="ECO:0000313" key="2">
    <source>
        <dbReference type="EMBL" id="TFK78177.1"/>
    </source>
</evidence>
<dbReference type="EMBL" id="ML212739">
    <property type="protein sequence ID" value="TFK78177.1"/>
    <property type="molecule type" value="Genomic_DNA"/>
</dbReference>
<protein>
    <submittedName>
        <fullName evidence="2">Uncharacterized protein</fullName>
    </submittedName>
</protein>
<evidence type="ECO:0000256" key="1">
    <source>
        <dbReference type="SAM" id="MobiDB-lite"/>
    </source>
</evidence>
<name>A0A5C3NNE0_9APHY</name>
<feature type="non-terminal residue" evidence="2">
    <location>
        <position position="1"/>
    </location>
</feature>
<dbReference type="InParanoid" id="A0A5C3NNE0"/>
<reference evidence="2 3" key="1">
    <citation type="journal article" date="2019" name="Nat. Ecol. Evol.">
        <title>Megaphylogeny resolves global patterns of mushroom evolution.</title>
        <authorList>
            <person name="Varga T."/>
            <person name="Krizsan K."/>
            <person name="Foldi C."/>
            <person name="Dima B."/>
            <person name="Sanchez-Garcia M."/>
            <person name="Sanchez-Ramirez S."/>
            <person name="Szollosi G.J."/>
            <person name="Szarkandi J.G."/>
            <person name="Papp V."/>
            <person name="Albert L."/>
            <person name="Andreopoulos W."/>
            <person name="Angelini C."/>
            <person name="Antonin V."/>
            <person name="Barry K.W."/>
            <person name="Bougher N.L."/>
            <person name="Buchanan P."/>
            <person name="Buyck B."/>
            <person name="Bense V."/>
            <person name="Catcheside P."/>
            <person name="Chovatia M."/>
            <person name="Cooper J."/>
            <person name="Damon W."/>
            <person name="Desjardin D."/>
            <person name="Finy P."/>
            <person name="Geml J."/>
            <person name="Haridas S."/>
            <person name="Hughes K."/>
            <person name="Justo A."/>
            <person name="Karasinski D."/>
            <person name="Kautmanova I."/>
            <person name="Kiss B."/>
            <person name="Kocsube S."/>
            <person name="Kotiranta H."/>
            <person name="LaButti K.M."/>
            <person name="Lechner B.E."/>
            <person name="Liimatainen K."/>
            <person name="Lipzen A."/>
            <person name="Lukacs Z."/>
            <person name="Mihaltcheva S."/>
            <person name="Morgado L.N."/>
            <person name="Niskanen T."/>
            <person name="Noordeloos M.E."/>
            <person name="Ohm R.A."/>
            <person name="Ortiz-Santana B."/>
            <person name="Ovrebo C."/>
            <person name="Racz N."/>
            <person name="Riley R."/>
            <person name="Savchenko A."/>
            <person name="Shiryaev A."/>
            <person name="Soop K."/>
            <person name="Spirin V."/>
            <person name="Szebenyi C."/>
            <person name="Tomsovsky M."/>
            <person name="Tulloss R.E."/>
            <person name="Uehling J."/>
            <person name="Grigoriev I.V."/>
            <person name="Vagvolgyi C."/>
            <person name="Papp T."/>
            <person name="Martin F.M."/>
            <person name="Miettinen O."/>
            <person name="Hibbett D.S."/>
            <person name="Nagy L.G."/>
        </authorList>
    </citation>
    <scope>NUCLEOTIDE SEQUENCE [LARGE SCALE GENOMIC DNA]</scope>
    <source>
        <strain evidence="2 3">HHB13444</strain>
    </source>
</reference>
<dbReference type="STRING" id="1314778.A0A5C3NNE0"/>
<sequence>SHPFAYARVLGIYHAEVEHMFSSAPTRVDFLWVRWLEHDTDWPSGDSAKRLDCLRFVPHGSEVDAFGFLDPTHVVRACHLIPGFGEAIPRTTDLLPPSSIRDAEGDWSVLYPNRFVDRDMWMRYLGLGVGHVAGTRGIPSPLRSYSFDPADMEDSEDNVLIDSEELGDNDLDDIEPDDEEAAGLDSDEFVAEETLADLGEAYADL</sequence>
<dbReference type="Proteomes" id="UP000308197">
    <property type="component" value="Unassembled WGS sequence"/>
</dbReference>
<accession>A0A5C3NNE0</accession>
<proteinExistence type="predicted"/>
<organism evidence="2 3">
    <name type="scientific">Polyporus arcularius HHB13444</name>
    <dbReference type="NCBI Taxonomy" id="1314778"/>
    <lineage>
        <taxon>Eukaryota</taxon>
        <taxon>Fungi</taxon>
        <taxon>Dikarya</taxon>
        <taxon>Basidiomycota</taxon>
        <taxon>Agaricomycotina</taxon>
        <taxon>Agaricomycetes</taxon>
        <taxon>Polyporales</taxon>
        <taxon>Polyporaceae</taxon>
        <taxon>Polyporus</taxon>
    </lineage>
</organism>
<gene>
    <name evidence="2" type="ORF">K466DRAFT_507687</name>
</gene>
<evidence type="ECO:0000313" key="3">
    <source>
        <dbReference type="Proteomes" id="UP000308197"/>
    </source>
</evidence>